<dbReference type="PANTHER" id="PTHR30469:SF33">
    <property type="entry name" value="SLR1207 PROTEIN"/>
    <property type="match status" value="1"/>
</dbReference>
<evidence type="ECO:0000256" key="1">
    <source>
        <dbReference type="ARBA" id="ARBA00009477"/>
    </source>
</evidence>
<keyword evidence="4" id="KW-0614">Plasmid</keyword>
<geneLocation type="plasmid" evidence="4 5">
    <name>pRgalR602c</name>
</geneLocation>
<dbReference type="InterPro" id="IPR006143">
    <property type="entry name" value="RND_pump_MFP"/>
</dbReference>
<dbReference type="GO" id="GO:0015562">
    <property type="term" value="F:efflux transmembrane transporter activity"/>
    <property type="evidence" value="ECO:0007669"/>
    <property type="project" value="TreeGrafter"/>
</dbReference>
<dbReference type="Pfam" id="PF25954">
    <property type="entry name" value="Beta-barrel_RND_2"/>
    <property type="match status" value="1"/>
</dbReference>
<evidence type="ECO:0000256" key="2">
    <source>
        <dbReference type="SAM" id="Coils"/>
    </source>
</evidence>
<dbReference type="KEGG" id="rga:RGR602_PC01252"/>
<dbReference type="Gene3D" id="2.40.420.20">
    <property type="match status" value="1"/>
</dbReference>
<dbReference type="RefSeq" id="WP_040115531.1">
    <property type="nucleotide sequence ID" value="NZ_CP006880.1"/>
</dbReference>
<name>A0A0B4XET7_9HYPH</name>
<dbReference type="PANTHER" id="PTHR30469">
    <property type="entry name" value="MULTIDRUG RESISTANCE PROTEIN MDTA"/>
    <property type="match status" value="1"/>
</dbReference>
<protein>
    <submittedName>
        <fullName evidence="4">RND family efflux transporter protein</fullName>
    </submittedName>
</protein>
<feature type="coiled-coil region" evidence="2">
    <location>
        <begin position="79"/>
        <end position="146"/>
    </location>
</feature>
<dbReference type="AlphaFoldDB" id="A0A0B4XET7"/>
<dbReference type="GO" id="GO:1990281">
    <property type="term" value="C:efflux pump complex"/>
    <property type="evidence" value="ECO:0007669"/>
    <property type="project" value="TreeGrafter"/>
</dbReference>
<dbReference type="Gene3D" id="1.10.287.470">
    <property type="entry name" value="Helix hairpin bin"/>
    <property type="match status" value="1"/>
</dbReference>
<gene>
    <name evidence="4" type="ORF">RGR602_PC01252</name>
</gene>
<dbReference type="SUPFAM" id="SSF111369">
    <property type="entry name" value="HlyD-like secretion proteins"/>
    <property type="match status" value="1"/>
</dbReference>
<keyword evidence="2" id="KW-0175">Coiled coil</keyword>
<dbReference type="Gene3D" id="2.40.50.100">
    <property type="match status" value="1"/>
</dbReference>
<sequence>MKPFRLLSVVVALSVAGGLAAWYVWRPIPVSVVVPSRGSAAEIVYASGVVEPVTWAKVTPLVRERIVEQCNCEGAAVKKEDILARLDDSEARAALAELEARLALAEQEFRRYNLMLEKNTAAQQSVDRASSEVEQLKALAAGQRARLDSYIIRAPIDGVVLRQDGEVGEVADLGTALFWVGEQKPLLVVADVNEEDIPRLRLGQKALLKSDAFKDQTLDATVSSITPKGDPVTKTYRVKLRLPDHTPLMIGMSTDVNVIVRVSENALLVPTVAMQTEKIFTVEGNSARLREIKTGIRGPSGIEIRSGLDEKARVISPFPQDLKDGAWVTITGAAK</sequence>
<dbReference type="NCBIfam" id="TIGR01730">
    <property type="entry name" value="RND_mfp"/>
    <property type="match status" value="1"/>
</dbReference>
<feature type="domain" description="CusB-like beta-barrel" evidence="3">
    <location>
        <begin position="188"/>
        <end position="258"/>
    </location>
</feature>
<accession>A0A0B4XET7</accession>
<organism evidence="4 5">
    <name type="scientific">Rhizobium gallicum bv. gallicum R602sp</name>
    <dbReference type="NCBI Taxonomy" id="1041138"/>
    <lineage>
        <taxon>Bacteria</taxon>
        <taxon>Pseudomonadati</taxon>
        <taxon>Pseudomonadota</taxon>
        <taxon>Alphaproteobacteria</taxon>
        <taxon>Hyphomicrobiales</taxon>
        <taxon>Rhizobiaceae</taxon>
        <taxon>Rhizobium/Agrobacterium group</taxon>
        <taxon>Rhizobium</taxon>
    </lineage>
</organism>
<dbReference type="Proteomes" id="UP000031368">
    <property type="component" value="Plasmid pRgalR602c"/>
</dbReference>
<comment type="similarity">
    <text evidence="1">Belongs to the membrane fusion protein (MFP) (TC 8.A.1) family.</text>
</comment>
<reference evidence="4 5" key="1">
    <citation type="submission" date="2013-11" db="EMBL/GenBank/DDBJ databases">
        <title>Complete genome sequence of Rhizobium gallicum bv. gallicum R602.</title>
        <authorList>
            <person name="Bustos P."/>
            <person name="Santamaria R.I."/>
            <person name="Lozano L."/>
            <person name="Acosta J.L."/>
            <person name="Ormeno-Orrillo E."/>
            <person name="Rogel M.A."/>
            <person name="Romero D."/>
            <person name="Cevallos M.A."/>
            <person name="Martinez-Romero E."/>
            <person name="Gonzalez V."/>
        </authorList>
    </citation>
    <scope>NUCLEOTIDE SEQUENCE [LARGE SCALE GENOMIC DNA]</scope>
    <source>
        <strain evidence="4 5">R602</strain>
        <plasmid evidence="4 5">pRgalR602c</plasmid>
    </source>
</reference>
<proteinExistence type="inferred from homology"/>
<evidence type="ECO:0000313" key="5">
    <source>
        <dbReference type="Proteomes" id="UP000031368"/>
    </source>
</evidence>
<evidence type="ECO:0000313" key="4">
    <source>
        <dbReference type="EMBL" id="AJD45280.1"/>
    </source>
</evidence>
<evidence type="ECO:0000259" key="3">
    <source>
        <dbReference type="Pfam" id="PF25954"/>
    </source>
</evidence>
<keyword evidence="5" id="KW-1185">Reference proteome</keyword>
<dbReference type="InterPro" id="IPR058792">
    <property type="entry name" value="Beta-barrel_RND_2"/>
</dbReference>
<dbReference type="EMBL" id="CP006880">
    <property type="protein sequence ID" value="AJD45280.1"/>
    <property type="molecule type" value="Genomic_DNA"/>
</dbReference>
<dbReference type="HOGENOM" id="CLU_018816_1_2_5"/>
<dbReference type="Gene3D" id="2.40.30.170">
    <property type="match status" value="1"/>
</dbReference>